<evidence type="ECO:0000259" key="4">
    <source>
        <dbReference type="Pfam" id="PF04064"/>
    </source>
</evidence>
<dbReference type="InterPro" id="IPR007206">
    <property type="entry name" value="Protein_HGH1_C"/>
</dbReference>
<dbReference type="PANTHER" id="PTHR13387:SF9">
    <property type="entry name" value="PROTEIN HGH1 HOMOLOG"/>
    <property type="match status" value="1"/>
</dbReference>
<accession>A0A9P6B7I8</accession>
<protein>
    <recommendedName>
        <fullName evidence="7">Protein HGH1 homolog</fullName>
    </recommendedName>
</protein>
<dbReference type="AlphaFoldDB" id="A0A9P6B7I8"/>
<dbReference type="InterPro" id="IPR016024">
    <property type="entry name" value="ARM-type_fold"/>
</dbReference>
<evidence type="ECO:0000256" key="2">
    <source>
        <dbReference type="SAM" id="MobiDB-lite"/>
    </source>
</evidence>
<feature type="domain" description="Protein HGH1 N-terminal" evidence="3">
    <location>
        <begin position="104"/>
        <end position="359"/>
    </location>
</feature>
<feature type="domain" description="Protein HGH1 C-terminal" evidence="4">
    <location>
        <begin position="365"/>
        <end position="418"/>
    </location>
</feature>
<dbReference type="Proteomes" id="UP000886523">
    <property type="component" value="Unassembled WGS sequence"/>
</dbReference>
<gene>
    <name evidence="5" type="ORF">BS47DRAFT_1325043</name>
</gene>
<feature type="compositionally biased region" description="Polar residues" evidence="2">
    <location>
        <begin position="431"/>
        <end position="440"/>
    </location>
</feature>
<dbReference type="InterPro" id="IPR007205">
    <property type="entry name" value="Protein_HGH1_N"/>
</dbReference>
<evidence type="ECO:0000313" key="6">
    <source>
        <dbReference type="Proteomes" id="UP000886523"/>
    </source>
</evidence>
<feature type="region of interest" description="Disordered" evidence="2">
    <location>
        <begin position="419"/>
        <end position="452"/>
    </location>
</feature>
<name>A0A9P6B7I8_9AGAM</name>
<keyword evidence="6" id="KW-1185">Reference proteome</keyword>
<dbReference type="SUPFAM" id="SSF48371">
    <property type="entry name" value="ARM repeat"/>
    <property type="match status" value="1"/>
</dbReference>
<dbReference type="EMBL" id="MU128921">
    <property type="protein sequence ID" value="KAF9518969.1"/>
    <property type="molecule type" value="Genomic_DNA"/>
</dbReference>
<evidence type="ECO:0008006" key="7">
    <source>
        <dbReference type="Google" id="ProtNLM"/>
    </source>
</evidence>
<dbReference type="Pfam" id="PF04063">
    <property type="entry name" value="DUF383"/>
    <property type="match status" value="1"/>
</dbReference>
<evidence type="ECO:0000259" key="3">
    <source>
        <dbReference type="Pfam" id="PF04063"/>
    </source>
</evidence>
<dbReference type="OrthoDB" id="338814at2759"/>
<organism evidence="5 6">
    <name type="scientific">Hydnum rufescens UP504</name>
    <dbReference type="NCBI Taxonomy" id="1448309"/>
    <lineage>
        <taxon>Eukaryota</taxon>
        <taxon>Fungi</taxon>
        <taxon>Dikarya</taxon>
        <taxon>Basidiomycota</taxon>
        <taxon>Agaricomycotina</taxon>
        <taxon>Agaricomycetes</taxon>
        <taxon>Cantharellales</taxon>
        <taxon>Hydnaceae</taxon>
        <taxon>Hydnum</taxon>
    </lineage>
</organism>
<comment type="caution">
    <text evidence="5">The sequence shown here is derived from an EMBL/GenBank/DDBJ whole genome shotgun (WGS) entry which is preliminary data.</text>
</comment>
<comment type="similarity">
    <text evidence="1">Belongs to the HGH1 family.</text>
</comment>
<sequence length="452" mass="49434">MQAQLKQLLPFLHDRNPQVRQVALDNLVGYTPKGSPYRDLFLEDVNTGGLQPKDSSVVRDLKLLCRDQMAIAHDAFKALINLSDSSLLASSLADPLFLGFLVSYIANPPSVLADLASMLLSNVTAFPLPANNLLSLEIPLFLLASSSIPYYPPSSRCTTSPYPEPYPEGAPTRVRALRVLVDAFVSAPEFPPLTVVEGRPPKPDAGRHRKGELHFLANVFANMSVISAGRSFFFTPTFPTPLPSPQTVTGDSTCVLEYPLSKLVPFIEHSDTMRRGGVISTIKNCAFYTAGHKVMLASDSELVSMPPDGLAAPGLGILPSLLLPLAGSEEFDLDETDMLPPALQFLPSTKVRDPDPIIRLALLETLLLLCTTRHGRACLRENGVYLIVRALHLVEQDERVSEHIVRLVNLLQREEETETEVDWEDVEGNASGPTKKSATVPQIDEDDGIIKI</sequence>
<dbReference type="InterPro" id="IPR039717">
    <property type="entry name" value="Hgh1"/>
</dbReference>
<reference evidence="5" key="1">
    <citation type="journal article" date="2020" name="Nat. Commun.">
        <title>Large-scale genome sequencing of mycorrhizal fungi provides insights into the early evolution of symbiotic traits.</title>
        <authorList>
            <person name="Miyauchi S."/>
            <person name="Kiss E."/>
            <person name="Kuo A."/>
            <person name="Drula E."/>
            <person name="Kohler A."/>
            <person name="Sanchez-Garcia M."/>
            <person name="Morin E."/>
            <person name="Andreopoulos B."/>
            <person name="Barry K.W."/>
            <person name="Bonito G."/>
            <person name="Buee M."/>
            <person name="Carver A."/>
            <person name="Chen C."/>
            <person name="Cichocki N."/>
            <person name="Clum A."/>
            <person name="Culley D."/>
            <person name="Crous P.W."/>
            <person name="Fauchery L."/>
            <person name="Girlanda M."/>
            <person name="Hayes R.D."/>
            <person name="Keri Z."/>
            <person name="LaButti K."/>
            <person name="Lipzen A."/>
            <person name="Lombard V."/>
            <person name="Magnuson J."/>
            <person name="Maillard F."/>
            <person name="Murat C."/>
            <person name="Nolan M."/>
            <person name="Ohm R.A."/>
            <person name="Pangilinan J."/>
            <person name="Pereira M.F."/>
            <person name="Perotto S."/>
            <person name="Peter M."/>
            <person name="Pfister S."/>
            <person name="Riley R."/>
            <person name="Sitrit Y."/>
            <person name="Stielow J.B."/>
            <person name="Szollosi G."/>
            <person name="Zifcakova L."/>
            <person name="Stursova M."/>
            <person name="Spatafora J.W."/>
            <person name="Tedersoo L."/>
            <person name="Vaario L.M."/>
            <person name="Yamada A."/>
            <person name="Yan M."/>
            <person name="Wang P."/>
            <person name="Xu J."/>
            <person name="Bruns T."/>
            <person name="Baldrian P."/>
            <person name="Vilgalys R."/>
            <person name="Dunand C."/>
            <person name="Henrissat B."/>
            <person name="Grigoriev I.V."/>
            <person name="Hibbett D."/>
            <person name="Nagy L.G."/>
            <person name="Martin F.M."/>
        </authorList>
    </citation>
    <scope>NUCLEOTIDE SEQUENCE</scope>
    <source>
        <strain evidence="5">UP504</strain>
    </source>
</reference>
<proteinExistence type="inferred from homology"/>
<evidence type="ECO:0000256" key="1">
    <source>
        <dbReference type="ARBA" id="ARBA00006712"/>
    </source>
</evidence>
<dbReference type="PANTHER" id="PTHR13387">
    <property type="entry name" value="PROTEIN HGH1 HOMOLOG"/>
    <property type="match status" value="1"/>
</dbReference>
<evidence type="ECO:0000313" key="5">
    <source>
        <dbReference type="EMBL" id="KAF9518969.1"/>
    </source>
</evidence>
<dbReference type="Pfam" id="PF04064">
    <property type="entry name" value="DUF384"/>
    <property type="match status" value="1"/>
</dbReference>
<feature type="compositionally biased region" description="Acidic residues" evidence="2">
    <location>
        <begin position="443"/>
        <end position="452"/>
    </location>
</feature>